<comment type="similarity">
    <text evidence="1">Belongs to the disease resistance NB-LRR family.</text>
</comment>
<evidence type="ECO:0000259" key="7">
    <source>
        <dbReference type="Pfam" id="PF18052"/>
    </source>
</evidence>
<evidence type="ECO:0000256" key="2">
    <source>
        <dbReference type="ARBA" id="ARBA00022614"/>
    </source>
</evidence>
<dbReference type="AlphaFoldDB" id="A0AAD8RXV5"/>
<evidence type="ECO:0000313" key="8">
    <source>
        <dbReference type="EMBL" id="KAK1641529.1"/>
    </source>
</evidence>
<dbReference type="InterPro" id="IPR038005">
    <property type="entry name" value="RX-like_CC"/>
</dbReference>
<keyword evidence="2" id="KW-0433">Leucine-rich repeat</keyword>
<gene>
    <name evidence="8" type="ORF">QYE76_059334</name>
</gene>
<sequence>MADAAIAAVLSKFGELAANEARLLIQVDNDMMLLQDRLEWLQAFIRDADRKRRAGTDGLTRVWVRQTRDVAFQAEDAVDEFLYERDEGGDNSPTHINQKPNAFLGRKIANEKHIQSSKLSAYANAHAIEVATAVFLDSIFKRDHRIDHARPAIDAATAPDDSTILRKSITLHPSRDTIAPCRGDSTTPTQQKHTAPPQHHCHPLSAPKNDAPNRENDVAPRHRPIRETRV</sequence>
<dbReference type="InterPro" id="IPR041118">
    <property type="entry name" value="Rx_N"/>
</dbReference>
<organism evidence="8 9">
    <name type="scientific">Lolium multiflorum</name>
    <name type="common">Italian ryegrass</name>
    <name type="synonym">Lolium perenne subsp. multiflorum</name>
    <dbReference type="NCBI Taxonomy" id="4521"/>
    <lineage>
        <taxon>Eukaryota</taxon>
        <taxon>Viridiplantae</taxon>
        <taxon>Streptophyta</taxon>
        <taxon>Embryophyta</taxon>
        <taxon>Tracheophyta</taxon>
        <taxon>Spermatophyta</taxon>
        <taxon>Magnoliopsida</taxon>
        <taxon>Liliopsida</taxon>
        <taxon>Poales</taxon>
        <taxon>Poaceae</taxon>
        <taxon>BOP clade</taxon>
        <taxon>Pooideae</taxon>
        <taxon>Poodae</taxon>
        <taxon>Poeae</taxon>
        <taxon>Poeae Chloroplast Group 2 (Poeae type)</taxon>
        <taxon>Loliodinae</taxon>
        <taxon>Loliinae</taxon>
        <taxon>Lolium</taxon>
    </lineage>
</organism>
<dbReference type="GO" id="GO:0006952">
    <property type="term" value="P:defense response"/>
    <property type="evidence" value="ECO:0007669"/>
    <property type="project" value="UniProtKB-KW"/>
</dbReference>
<keyword evidence="4" id="KW-0547">Nucleotide-binding</keyword>
<proteinExistence type="inferred from homology"/>
<name>A0AAD8RXV5_LOLMU</name>
<feature type="region of interest" description="Disordered" evidence="6">
    <location>
        <begin position="171"/>
        <end position="230"/>
    </location>
</feature>
<evidence type="ECO:0000256" key="5">
    <source>
        <dbReference type="ARBA" id="ARBA00022821"/>
    </source>
</evidence>
<dbReference type="EMBL" id="JAUUTY010000004">
    <property type="protein sequence ID" value="KAK1641529.1"/>
    <property type="molecule type" value="Genomic_DNA"/>
</dbReference>
<feature type="domain" description="Disease resistance N-terminal" evidence="7">
    <location>
        <begin position="5"/>
        <end position="89"/>
    </location>
</feature>
<evidence type="ECO:0000256" key="1">
    <source>
        <dbReference type="ARBA" id="ARBA00008894"/>
    </source>
</evidence>
<evidence type="ECO:0000256" key="3">
    <source>
        <dbReference type="ARBA" id="ARBA00022737"/>
    </source>
</evidence>
<feature type="compositionally biased region" description="Polar residues" evidence="6">
    <location>
        <begin position="184"/>
        <end position="193"/>
    </location>
</feature>
<accession>A0AAD8RXV5</accession>
<protein>
    <recommendedName>
        <fullName evidence="7">Disease resistance N-terminal domain-containing protein</fullName>
    </recommendedName>
</protein>
<reference evidence="8" key="1">
    <citation type="submission" date="2023-07" db="EMBL/GenBank/DDBJ databases">
        <title>A chromosome-level genome assembly of Lolium multiflorum.</title>
        <authorList>
            <person name="Chen Y."/>
            <person name="Copetti D."/>
            <person name="Kolliker R."/>
            <person name="Studer B."/>
        </authorList>
    </citation>
    <scope>NUCLEOTIDE SEQUENCE</scope>
    <source>
        <strain evidence="8">02402/16</strain>
        <tissue evidence="8">Leaf</tissue>
    </source>
</reference>
<dbReference type="Gene3D" id="1.20.5.4130">
    <property type="match status" value="1"/>
</dbReference>
<dbReference type="CDD" id="cd14798">
    <property type="entry name" value="RX-CC_like"/>
    <property type="match status" value="1"/>
</dbReference>
<evidence type="ECO:0000256" key="6">
    <source>
        <dbReference type="SAM" id="MobiDB-lite"/>
    </source>
</evidence>
<evidence type="ECO:0000256" key="4">
    <source>
        <dbReference type="ARBA" id="ARBA00022741"/>
    </source>
</evidence>
<keyword evidence="5" id="KW-0611">Plant defense</keyword>
<dbReference type="PANTHER" id="PTHR19338">
    <property type="entry name" value="TRANSLOCASE OF INNER MITOCHONDRIAL MEMBRANE 13 HOMOLOG"/>
    <property type="match status" value="1"/>
</dbReference>
<evidence type="ECO:0000313" key="9">
    <source>
        <dbReference type="Proteomes" id="UP001231189"/>
    </source>
</evidence>
<keyword evidence="3" id="KW-0677">Repeat</keyword>
<dbReference type="PANTHER" id="PTHR19338:SF0">
    <property type="entry name" value="MITOCHONDRIAL IMPORT INNER MEMBRANE TRANSLOCASE SUBUNIT TIM13"/>
    <property type="match status" value="1"/>
</dbReference>
<dbReference type="GO" id="GO:0000166">
    <property type="term" value="F:nucleotide binding"/>
    <property type="evidence" value="ECO:0007669"/>
    <property type="project" value="UniProtKB-KW"/>
</dbReference>
<dbReference type="Pfam" id="PF18052">
    <property type="entry name" value="Rx_N"/>
    <property type="match status" value="1"/>
</dbReference>
<feature type="compositionally biased region" description="Basic and acidic residues" evidence="6">
    <location>
        <begin position="211"/>
        <end position="230"/>
    </location>
</feature>
<dbReference type="Proteomes" id="UP001231189">
    <property type="component" value="Unassembled WGS sequence"/>
</dbReference>
<keyword evidence="9" id="KW-1185">Reference proteome</keyword>
<comment type="caution">
    <text evidence="8">The sequence shown here is derived from an EMBL/GenBank/DDBJ whole genome shotgun (WGS) entry which is preliminary data.</text>
</comment>